<organism evidence="2 3">
    <name type="scientific">Zingiber officinale</name>
    <name type="common">Ginger</name>
    <name type="synonym">Amomum zingiber</name>
    <dbReference type="NCBI Taxonomy" id="94328"/>
    <lineage>
        <taxon>Eukaryota</taxon>
        <taxon>Viridiplantae</taxon>
        <taxon>Streptophyta</taxon>
        <taxon>Embryophyta</taxon>
        <taxon>Tracheophyta</taxon>
        <taxon>Spermatophyta</taxon>
        <taxon>Magnoliopsida</taxon>
        <taxon>Liliopsida</taxon>
        <taxon>Zingiberales</taxon>
        <taxon>Zingiberaceae</taxon>
        <taxon>Zingiber</taxon>
    </lineage>
</organism>
<keyword evidence="3" id="KW-1185">Reference proteome</keyword>
<evidence type="ECO:0000256" key="1">
    <source>
        <dbReference type="SAM" id="MobiDB-lite"/>
    </source>
</evidence>
<dbReference type="Pfam" id="PF06708">
    <property type="entry name" value="DUF1195"/>
    <property type="match status" value="1"/>
</dbReference>
<protein>
    <submittedName>
        <fullName evidence="2">Uncharacterized protein</fullName>
    </submittedName>
</protein>
<feature type="region of interest" description="Disordered" evidence="1">
    <location>
        <begin position="116"/>
        <end position="155"/>
    </location>
</feature>
<comment type="caution">
    <text evidence="2">The sequence shown here is derived from an EMBL/GenBank/DDBJ whole genome shotgun (WGS) entry which is preliminary data.</text>
</comment>
<dbReference type="AlphaFoldDB" id="A0A8J5CAB1"/>
<evidence type="ECO:0000313" key="2">
    <source>
        <dbReference type="EMBL" id="KAG6470877.1"/>
    </source>
</evidence>
<dbReference type="OrthoDB" id="2020737at2759"/>
<dbReference type="Proteomes" id="UP000734854">
    <property type="component" value="Unassembled WGS sequence"/>
</dbReference>
<dbReference type="PANTHER" id="PTHR34358">
    <property type="entry name" value="OS03G0411600 PROTEIN"/>
    <property type="match status" value="1"/>
</dbReference>
<feature type="compositionally biased region" description="Basic and acidic residues" evidence="1">
    <location>
        <begin position="130"/>
        <end position="143"/>
    </location>
</feature>
<evidence type="ECO:0000313" key="3">
    <source>
        <dbReference type="Proteomes" id="UP000734854"/>
    </source>
</evidence>
<proteinExistence type="predicted"/>
<dbReference type="EMBL" id="JACMSC010000021">
    <property type="protein sequence ID" value="KAG6470877.1"/>
    <property type="molecule type" value="Genomic_DNA"/>
</dbReference>
<sequence>MKQPAAVAAAAGRYKLWALAAILLLALWSVLTGTVTIKRFSRRPSDDDLGGPDFDDLDVLEMEERQKVVRRMWDVYRTSSRLPKFWQRAFEAAYQELAGDDSRDAAVAEIARMSMRIADIHPPPQPTKNPELEIKHKDGDGLPKSKPSSSSVKDR</sequence>
<dbReference type="PANTHER" id="PTHR34358:SF2">
    <property type="entry name" value="OS03G0411600 PROTEIN"/>
    <property type="match status" value="1"/>
</dbReference>
<name>A0A8J5CAB1_ZINOF</name>
<reference evidence="2 3" key="1">
    <citation type="submission" date="2020-08" db="EMBL/GenBank/DDBJ databases">
        <title>Plant Genome Project.</title>
        <authorList>
            <person name="Zhang R.-G."/>
        </authorList>
    </citation>
    <scope>NUCLEOTIDE SEQUENCE [LARGE SCALE GENOMIC DNA]</scope>
    <source>
        <tissue evidence="2">Rhizome</tissue>
    </source>
</reference>
<accession>A0A8J5CAB1</accession>
<feature type="compositionally biased region" description="Low complexity" evidence="1">
    <location>
        <begin position="144"/>
        <end position="155"/>
    </location>
</feature>
<gene>
    <name evidence="2" type="ORF">ZIOFF_071957</name>
</gene>
<dbReference type="InterPro" id="IPR010608">
    <property type="entry name" value="DUF1195"/>
</dbReference>